<gene>
    <name evidence="4" type="ORF">NQ502_12810</name>
</gene>
<feature type="domain" description="Xylose isomerase-like TIM barrel" evidence="3">
    <location>
        <begin position="20"/>
        <end position="252"/>
    </location>
</feature>
<dbReference type="Proteomes" id="UP001060164">
    <property type="component" value="Chromosome"/>
</dbReference>
<dbReference type="InterPro" id="IPR050417">
    <property type="entry name" value="Sugar_Epim/Isomerase"/>
</dbReference>
<dbReference type="Gene3D" id="3.20.20.150">
    <property type="entry name" value="Divalent-metal-dependent TIM barrel enzymes"/>
    <property type="match status" value="1"/>
</dbReference>
<dbReference type="SUPFAM" id="SSF51658">
    <property type="entry name" value="Xylose isomerase-like"/>
    <property type="match status" value="1"/>
</dbReference>
<evidence type="ECO:0000259" key="3">
    <source>
        <dbReference type="Pfam" id="PF01261"/>
    </source>
</evidence>
<dbReference type="EMBL" id="CP102290">
    <property type="protein sequence ID" value="UWP58257.1"/>
    <property type="molecule type" value="Genomic_DNA"/>
</dbReference>
<keyword evidence="5" id="KW-1185">Reference proteome</keyword>
<dbReference type="InterPro" id="IPR013022">
    <property type="entry name" value="Xyl_isomerase-like_TIM-brl"/>
</dbReference>
<dbReference type="InterPro" id="IPR036237">
    <property type="entry name" value="Xyl_isomerase-like_sf"/>
</dbReference>
<dbReference type="RefSeq" id="WP_028529924.1">
    <property type="nucleotide sequence ID" value="NZ_CABLBR010000037.1"/>
</dbReference>
<evidence type="ECO:0000313" key="4">
    <source>
        <dbReference type="EMBL" id="UWP58257.1"/>
    </source>
</evidence>
<organism evidence="4 5">
    <name type="scientific">Ruminococcus gauvreauii</name>
    <dbReference type="NCBI Taxonomy" id="438033"/>
    <lineage>
        <taxon>Bacteria</taxon>
        <taxon>Bacillati</taxon>
        <taxon>Bacillota</taxon>
        <taxon>Clostridia</taxon>
        <taxon>Eubacteriales</taxon>
        <taxon>Oscillospiraceae</taxon>
        <taxon>Ruminococcus</taxon>
    </lineage>
</organism>
<proteinExistence type="inferred from homology"/>
<dbReference type="InterPro" id="IPR026040">
    <property type="entry name" value="HyI-like"/>
</dbReference>
<evidence type="ECO:0000256" key="2">
    <source>
        <dbReference type="PIRNR" id="PIRNR006241"/>
    </source>
</evidence>
<dbReference type="PIRSF" id="PIRSF006241">
    <property type="entry name" value="HyI"/>
    <property type="match status" value="1"/>
</dbReference>
<protein>
    <submittedName>
        <fullName evidence="4">TIM barrel protein</fullName>
    </submittedName>
</protein>
<reference evidence="4" key="1">
    <citation type="journal article" date="2022" name="Cell">
        <title>Design, construction, and in vivo augmentation of a complex gut microbiome.</title>
        <authorList>
            <person name="Cheng A.G."/>
            <person name="Ho P.Y."/>
            <person name="Aranda-Diaz A."/>
            <person name="Jain S."/>
            <person name="Yu F.B."/>
            <person name="Meng X."/>
            <person name="Wang M."/>
            <person name="Iakiviak M."/>
            <person name="Nagashima K."/>
            <person name="Zhao A."/>
            <person name="Murugkar P."/>
            <person name="Patil A."/>
            <person name="Atabakhsh K."/>
            <person name="Weakley A."/>
            <person name="Yan J."/>
            <person name="Brumbaugh A.R."/>
            <person name="Higginbottom S."/>
            <person name="Dimas A."/>
            <person name="Shiver A.L."/>
            <person name="Deutschbauer A."/>
            <person name="Neff N."/>
            <person name="Sonnenburg J.L."/>
            <person name="Huang K.C."/>
            <person name="Fischbach M.A."/>
        </authorList>
    </citation>
    <scope>NUCLEOTIDE SEQUENCE</scope>
    <source>
        <strain evidence="4">DSM 19829</strain>
    </source>
</reference>
<keyword evidence="1 2" id="KW-0413">Isomerase</keyword>
<name>A0ABY5VD87_9FIRM</name>
<evidence type="ECO:0000256" key="1">
    <source>
        <dbReference type="ARBA" id="ARBA00023235"/>
    </source>
</evidence>
<dbReference type="PANTHER" id="PTHR43489">
    <property type="entry name" value="ISOMERASE"/>
    <property type="match status" value="1"/>
</dbReference>
<accession>A0ABY5VD87</accession>
<evidence type="ECO:0000313" key="5">
    <source>
        <dbReference type="Proteomes" id="UP001060164"/>
    </source>
</evidence>
<comment type="similarity">
    <text evidence="2">Belongs to the hyi family.</text>
</comment>
<dbReference type="Pfam" id="PF01261">
    <property type="entry name" value="AP_endonuc_2"/>
    <property type="match status" value="1"/>
</dbReference>
<sequence length="261" mass="29157">MKKSVCIEAVYTELPFYERIEAAAADGFSHVEFWHWIDKDLNVIKEETEKNGVGIAGFLGGDTVHSMIRPEHKASYLEYLERSVEAAKLVGAEGLIIQSNALNRDGSVYERCQDLSETTKICSMFDTLKEVADMGEKSGIVMMLEPLNIRYDHAGYFMENTQTAADFIGVLGSPYVRLLYDVYHMQINEGDICNSLEKYQDMIAEVHIADVPGRHEPGTGEVCYPRVVKKLQELGYDGLVGCELFPLASSAEAVKAFMSVF</sequence>